<proteinExistence type="predicted"/>
<name>X0SJ31_9ZZZZ</name>
<gene>
    <name evidence="1" type="ORF">S01H1_14062</name>
</gene>
<comment type="caution">
    <text evidence="1">The sequence shown here is derived from an EMBL/GenBank/DDBJ whole genome shotgun (WGS) entry which is preliminary data.</text>
</comment>
<reference evidence="1" key="1">
    <citation type="journal article" date="2014" name="Front. Microbiol.">
        <title>High frequency of phylogenetically diverse reductive dehalogenase-homologous genes in deep subseafloor sedimentary metagenomes.</title>
        <authorList>
            <person name="Kawai M."/>
            <person name="Futagami T."/>
            <person name="Toyoda A."/>
            <person name="Takaki Y."/>
            <person name="Nishi S."/>
            <person name="Hori S."/>
            <person name="Arai W."/>
            <person name="Tsubouchi T."/>
            <person name="Morono Y."/>
            <person name="Uchiyama I."/>
            <person name="Ito T."/>
            <person name="Fujiyama A."/>
            <person name="Inagaki F."/>
            <person name="Takami H."/>
        </authorList>
    </citation>
    <scope>NUCLEOTIDE SEQUENCE</scope>
    <source>
        <strain evidence="1">Expedition CK06-06</strain>
    </source>
</reference>
<dbReference type="Gene3D" id="3.40.50.300">
    <property type="entry name" value="P-loop containing nucleotide triphosphate hydrolases"/>
    <property type="match status" value="1"/>
</dbReference>
<organism evidence="1">
    <name type="scientific">marine sediment metagenome</name>
    <dbReference type="NCBI Taxonomy" id="412755"/>
    <lineage>
        <taxon>unclassified sequences</taxon>
        <taxon>metagenomes</taxon>
        <taxon>ecological metagenomes</taxon>
    </lineage>
</organism>
<feature type="non-terminal residue" evidence="1">
    <location>
        <position position="146"/>
    </location>
</feature>
<dbReference type="AlphaFoldDB" id="X0SJ31"/>
<evidence type="ECO:0008006" key="2">
    <source>
        <dbReference type="Google" id="ProtNLM"/>
    </source>
</evidence>
<protein>
    <recommendedName>
        <fullName evidence="2">Terminase large subunit gp17-like C-terminal domain-containing protein</fullName>
    </recommendedName>
</protein>
<dbReference type="EMBL" id="BARS01007294">
    <property type="protein sequence ID" value="GAF81088.1"/>
    <property type="molecule type" value="Genomic_DNA"/>
</dbReference>
<sequence>MTDIKLAYEPRVQFDAFHSRRQRWSTLVCHRRAGKTVACINDIHTRALYTQKKSARYAYIAPYYRQAKDVAWEYLKEACRDTAVKVRESALRVELFNGAWVTLYGADNPDALRGLYLDGVILDEYGDCRPSLWGEVVLPTLADRKG</sequence>
<dbReference type="InterPro" id="IPR027417">
    <property type="entry name" value="P-loop_NTPase"/>
</dbReference>
<evidence type="ECO:0000313" key="1">
    <source>
        <dbReference type="EMBL" id="GAF81088.1"/>
    </source>
</evidence>
<dbReference type="Pfam" id="PF03237">
    <property type="entry name" value="Terminase_6N"/>
    <property type="match status" value="1"/>
</dbReference>
<accession>X0SJ31</accession>